<dbReference type="SUPFAM" id="SSF58104">
    <property type="entry name" value="Methyl-accepting chemotaxis protein (MCP) signaling domain"/>
    <property type="match status" value="1"/>
</dbReference>
<evidence type="ECO:0000256" key="8">
    <source>
        <dbReference type="PROSITE-ProRule" id="PRU00284"/>
    </source>
</evidence>
<evidence type="ECO:0000313" key="12">
    <source>
        <dbReference type="EMBL" id="UJF33479.1"/>
    </source>
</evidence>
<reference evidence="12 13" key="1">
    <citation type="journal article" date="2024" name="Int. J. Syst. Evol. Microbiol.">
        <title>Paenibacillus hexagrammi sp. nov., a novel bacterium isolated from the gut content of Hexagrammos agrammus.</title>
        <authorList>
            <person name="Jung H.K."/>
            <person name="Kim D.G."/>
            <person name="Zin H."/>
            <person name="Park J."/>
            <person name="Jung H."/>
            <person name="Kim Y.O."/>
            <person name="Kong H.J."/>
            <person name="Kim J.W."/>
            <person name="Kim Y.S."/>
        </authorList>
    </citation>
    <scope>NUCLEOTIDE SEQUENCE [LARGE SCALE GENOMIC DNA]</scope>
    <source>
        <strain evidence="12 13">YPD9-1</strain>
    </source>
</reference>
<evidence type="ECO:0000256" key="2">
    <source>
        <dbReference type="ARBA" id="ARBA00022475"/>
    </source>
</evidence>
<feature type="domain" description="HAMP" evidence="11">
    <location>
        <begin position="237"/>
        <end position="290"/>
    </location>
</feature>
<dbReference type="Gene3D" id="3.30.450.20">
    <property type="entry name" value="PAS domain"/>
    <property type="match status" value="1"/>
</dbReference>
<feature type="transmembrane region" description="Helical" evidence="9">
    <location>
        <begin position="20"/>
        <end position="43"/>
    </location>
</feature>
<evidence type="ECO:0000256" key="4">
    <source>
        <dbReference type="ARBA" id="ARBA00022989"/>
    </source>
</evidence>
<dbReference type="PROSITE" id="PS50885">
    <property type="entry name" value="HAMP"/>
    <property type="match status" value="1"/>
</dbReference>
<feature type="domain" description="Methyl-accepting transducer" evidence="10">
    <location>
        <begin position="309"/>
        <end position="545"/>
    </location>
</feature>
<dbReference type="Pfam" id="PF00672">
    <property type="entry name" value="HAMP"/>
    <property type="match status" value="1"/>
</dbReference>
<dbReference type="CDD" id="cd11386">
    <property type="entry name" value="MCP_signal"/>
    <property type="match status" value="1"/>
</dbReference>
<evidence type="ECO:0000259" key="11">
    <source>
        <dbReference type="PROSITE" id="PS50885"/>
    </source>
</evidence>
<evidence type="ECO:0000313" key="13">
    <source>
        <dbReference type="Proteomes" id="UP001649230"/>
    </source>
</evidence>
<dbReference type="InterPro" id="IPR003660">
    <property type="entry name" value="HAMP_dom"/>
</dbReference>
<dbReference type="PANTHER" id="PTHR32089">
    <property type="entry name" value="METHYL-ACCEPTING CHEMOTAXIS PROTEIN MCPB"/>
    <property type="match status" value="1"/>
</dbReference>
<dbReference type="SMART" id="SM01049">
    <property type="entry name" value="Cache_2"/>
    <property type="match status" value="1"/>
</dbReference>
<protein>
    <submittedName>
        <fullName evidence="12">Methyl-accepting chemotaxis protein</fullName>
    </submittedName>
</protein>
<dbReference type="InterPro" id="IPR004090">
    <property type="entry name" value="Chemotax_Me-accpt_rcpt"/>
</dbReference>
<sequence>MHTTKDQNKLRLHQSFSFHLVLAVTLIVLASASAIGIISYVYAEHELIQAGKQNMRDIVSGAKSVIQHLDDEVKAGKLTKEEAQELARIQIDGPLMQSVEPKRDITKSSFVYRNQGYIFGYTTQGQIALSTTLPVGKDMKDSRDANGVPLVDEYVRLSKLANPEERYLDYAWKNADDPAPRAKIAYIDYYAPWDWVIGIGAYYEEFNKPLQQLKVTVISICLASVLVGMLTFYLLIRRRMKLIHHMYEITSSIAAGDLRVPEMKQLTKDEIGQVAASVNLMASNLRDLIGRSGQMGAGILKLAESLSASSEQSVRASDQIASSIVKVAEGAQQQLRSSAESSRSMSEMSSGVQRIAESTTQVTELSIQTAGAASQGDESIQQAIRQIMHINEMVRASSVTIRRLGDRSREIGEISGMISEISNQTNLLSLNAAIEAARAGEHGRGFAVVASEVRKLADQTTRSAAQISELIQLIQQDTEQSVEVMHGVAQEVVQGIDVVTLAGQTFGGIVRSSQMVADEMQDVSAAVEQMSAGSEQVASSLQEMTGVSEGNASHSQSVAAASEEQLATMSEISQAADSLKRMIQGLEEQLSRFQV</sequence>
<dbReference type="PRINTS" id="PR00260">
    <property type="entry name" value="CHEMTRNSDUCR"/>
</dbReference>
<keyword evidence="6 8" id="KW-0807">Transducer</keyword>
<dbReference type="Gene3D" id="6.10.340.10">
    <property type="match status" value="1"/>
</dbReference>
<feature type="transmembrane region" description="Helical" evidence="9">
    <location>
        <begin position="215"/>
        <end position="236"/>
    </location>
</feature>
<evidence type="ECO:0000256" key="1">
    <source>
        <dbReference type="ARBA" id="ARBA00004651"/>
    </source>
</evidence>
<keyword evidence="2" id="KW-1003">Cell membrane</keyword>
<keyword evidence="4 9" id="KW-1133">Transmembrane helix</keyword>
<dbReference type="RefSeq" id="WP_235119848.1">
    <property type="nucleotide sequence ID" value="NZ_CP090978.1"/>
</dbReference>
<dbReference type="CDD" id="cd06225">
    <property type="entry name" value="HAMP"/>
    <property type="match status" value="1"/>
</dbReference>
<dbReference type="PROSITE" id="PS50111">
    <property type="entry name" value="CHEMOTAXIS_TRANSDUC_2"/>
    <property type="match status" value="1"/>
</dbReference>
<dbReference type="SMART" id="SM00304">
    <property type="entry name" value="HAMP"/>
    <property type="match status" value="2"/>
</dbReference>
<dbReference type="InterPro" id="IPR033480">
    <property type="entry name" value="sCache_2"/>
</dbReference>
<organism evidence="12 13">
    <name type="scientific">Paenibacillus hexagrammi</name>
    <dbReference type="NCBI Taxonomy" id="2908839"/>
    <lineage>
        <taxon>Bacteria</taxon>
        <taxon>Bacillati</taxon>
        <taxon>Bacillota</taxon>
        <taxon>Bacilli</taxon>
        <taxon>Bacillales</taxon>
        <taxon>Paenibacillaceae</taxon>
        <taxon>Paenibacillus</taxon>
    </lineage>
</organism>
<dbReference type="Gene3D" id="1.10.287.950">
    <property type="entry name" value="Methyl-accepting chemotaxis protein"/>
    <property type="match status" value="1"/>
</dbReference>
<dbReference type="Pfam" id="PF17200">
    <property type="entry name" value="sCache_2"/>
    <property type="match status" value="1"/>
</dbReference>
<evidence type="ECO:0000259" key="10">
    <source>
        <dbReference type="PROSITE" id="PS50111"/>
    </source>
</evidence>
<dbReference type="Proteomes" id="UP001649230">
    <property type="component" value="Chromosome"/>
</dbReference>
<evidence type="ECO:0000256" key="9">
    <source>
        <dbReference type="SAM" id="Phobius"/>
    </source>
</evidence>
<keyword evidence="5 9" id="KW-0472">Membrane</keyword>
<comment type="subcellular location">
    <subcellularLocation>
        <location evidence="1">Cell membrane</location>
        <topology evidence="1">Multi-pass membrane protein</topology>
    </subcellularLocation>
</comment>
<gene>
    <name evidence="12" type="ORF">L0M14_28930</name>
</gene>
<keyword evidence="3 9" id="KW-0812">Transmembrane</keyword>
<name>A0ABY3SHI4_9BACL</name>
<evidence type="ECO:0000256" key="7">
    <source>
        <dbReference type="ARBA" id="ARBA00029447"/>
    </source>
</evidence>
<dbReference type="EMBL" id="CP090978">
    <property type="protein sequence ID" value="UJF33479.1"/>
    <property type="molecule type" value="Genomic_DNA"/>
</dbReference>
<dbReference type="Pfam" id="PF00015">
    <property type="entry name" value="MCPsignal"/>
    <property type="match status" value="1"/>
</dbReference>
<proteinExistence type="inferred from homology"/>
<dbReference type="SMART" id="SM00283">
    <property type="entry name" value="MA"/>
    <property type="match status" value="1"/>
</dbReference>
<dbReference type="InterPro" id="IPR004089">
    <property type="entry name" value="MCPsignal_dom"/>
</dbReference>
<keyword evidence="13" id="KW-1185">Reference proteome</keyword>
<evidence type="ECO:0000256" key="5">
    <source>
        <dbReference type="ARBA" id="ARBA00023136"/>
    </source>
</evidence>
<accession>A0ABY3SHI4</accession>
<comment type="similarity">
    <text evidence="7">Belongs to the methyl-accepting chemotaxis (MCP) protein family.</text>
</comment>
<evidence type="ECO:0000256" key="6">
    <source>
        <dbReference type="ARBA" id="ARBA00023224"/>
    </source>
</evidence>
<evidence type="ECO:0000256" key="3">
    <source>
        <dbReference type="ARBA" id="ARBA00022692"/>
    </source>
</evidence>
<dbReference type="PANTHER" id="PTHR32089:SF112">
    <property type="entry name" value="LYSOZYME-LIKE PROTEIN-RELATED"/>
    <property type="match status" value="1"/>
</dbReference>